<keyword evidence="1" id="KW-0732">Signal</keyword>
<dbReference type="CDD" id="cd00371">
    <property type="entry name" value="HMA"/>
    <property type="match status" value="1"/>
</dbReference>
<evidence type="ECO:0000256" key="1">
    <source>
        <dbReference type="SAM" id="SignalP"/>
    </source>
</evidence>
<reference evidence="2 3" key="1">
    <citation type="submission" date="2018-07" db="EMBL/GenBank/DDBJ databases">
        <title>Genomic Encyclopedia of Type Strains, Phase IV (KMG-IV): sequencing the most valuable type-strain genomes for metagenomic binning, comparative biology and taxonomic classification.</title>
        <authorList>
            <person name="Goeker M."/>
        </authorList>
    </citation>
    <scope>NUCLEOTIDE SEQUENCE [LARGE SCALE GENOMIC DNA]</scope>
    <source>
        <strain evidence="2 3">DSM 21410</strain>
    </source>
</reference>
<comment type="caution">
    <text evidence="2">The sequence shown here is derived from an EMBL/GenBank/DDBJ whole genome shotgun (WGS) entry which is preliminary data.</text>
</comment>
<name>A0A369ABF8_9FLAO</name>
<proteinExistence type="predicted"/>
<dbReference type="GO" id="GO:0046872">
    <property type="term" value="F:metal ion binding"/>
    <property type="evidence" value="ECO:0007669"/>
    <property type="project" value="InterPro"/>
</dbReference>
<feature type="chain" id="PRO_5017066720" evidence="1">
    <location>
        <begin position="19"/>
        <end position="114"/>
    </location>
</feature>
<dbReference type="SUPFAM" id="SSF55008">
    <property type="entry name" value="HMA, heavy metal-associated domain"/>
    <property type="match status" value="1"/>
</dbReference>
<evidence type="ECO:0000313" key="2">
    <source>
        <dbReference type="EMBL" id="RCX05417.1"/>
    </source>
</evidence>
<feature type="signal peptide" evidence="1">
    <location>
        <begin position="1"/>
        <end position="18"/>
    </location>
</feature>
<dbReference type="InterPro" id="IPR006121">
    <property type="entry name" value="HMA_dom"/>
</dbReference>
<organism evidence="2 3">
    <name type="scientific">Schleiferia thermophila</name>
    <dbReference type="NCBI Taxonomy" id="884107"/>
    <lineage>
        <taxon>Bacteria</taxon>
        <taxon>Pseudomonadati</taxon>
        <taxon>Bacteroidota</taxon>
        <taxon>Flavobacteriia</taxon>
        <taxon>Flavobacteriales</taxon>
        <taxon>Schleiferiaceae</taxon>
        <taxon>Schleiferia</taxon>
    </lineage>
</organism>
<gene>
    <name evidence="2" type="ORF">DES35_101702</name>
</gene>
<keyword evidence="3" id="KW-1185">Reference proteome</keyword>
<dbReference type="Gene3D" id="3.30.70.100">
    <property type="match status" value="1"/>
</dbReference>
<protein>
    <submittedName>
        <fullName evidence="2">Uncharacterized protein</fullName>
    </submittedName>
</protein>
<evidence type="ECO:0000313" key="3">
    <source>
        <dbReference type="Proteomes" id="UP000253517"/>
    </source>
</evidence>
<dbReference type="AlphaFoldDB" id="A0A369ABF8"/>
<dbReference type="RefSeq" id="WP_114365783.1">
    <property type="nucleotide sequence ID" value="NZ_BHZF01000001.1"/>
</dbReference>
<dbReference type="InterPro" id="IPR036163">
    <property type="entry name" value="HMA_dom_sf"/>
</dbReference>
<dbReference type="EMBL" id="QPJS01000001">
    <property type="protein sequence ID" value="RCX05417.1"/>
    <property type="molecule type" value="Genomic_DNA"/>
</dbReference>
<accession>A0A369ABF8</accession>
<dbReference type="Proteomes" id="UP000253517">
    <property type="component" value="Unassembled WGS sequence"/>
</dbReference>
<sequence length="114" mass="13072">MKHIAVVFLLIISQLVSAQKKTESTIVVDGVCNMCKNRIEKALDVPGILYAEWNKKTKHLRVVYRPAEITLDSIHYLINQAGHDTEKSKAPDEIYYSLAPCCNYRDTNNIHRKE</sequence>